<feature type="region of interest" description="Disordered" evidence="1">
    <location>
        <begin position="496"/>
        <end position="552"/>
    </location>
</feature>
<name>A0A7S1U3Q4_9STRA</name>
<gene>
    <name evidence="2" type="ORF">PPAR1163_LOCUS13712</name>
</gene>
<dbReference type="EMBL" id="HBGJ01021160">
    <property type="protein sequence ID" value="CAD9255342.1"/>
    <property type="molecule type" value="Transcribed_RNA"/>
</dbReference>
<accession>A0A7S1U3Q4</accession>
<evidence type="ECO:0000256" key="1">
    <source>
        <dbReference type="SAM" id="MobiDB-lite"/>
    </source>
</evidence>
<organism evidence="2">
    <name type="scientific">Phaeomonas parva</name>
    <dbReference type="NCBI Taxonomy" id="124430"/>
    <lineage>
        <taxon>Eukaryota</taxon>
        <taxon>Sar</taxon>
        <taxon>Stramenopiles</taxon>
        <taxon>Ochrophyta</taxon>
        <taxon>Pinguiophyceae</taxon>
        <taxon>Pinguiochrysidales</taxon>
        <taxon>Pinguiochrysidaceae</taxon>
        <taxon>Phaeomonas</taxon>
    </lineage>
</organism>
<dbReference type="PANTHER" id="PTHR38899:SF1">
    <property type="entry name" value="PROTEIN KINASE"/>
    <property type="match status" value="1"/>
</dbReference>
<protein>
    <submittedName>
        <fullName evidence="2">Uncharacterized protein</fullName>
    </submittedName>
</protein>
<evidence type="ECO:0000313" key="2">
    <source>
        <dbReference type="EMBL" id="CAD9255342.1"/>
    </source>
</evidence>
<dbReference type="PANTHER" id="PTHR38899">
    <property type="entry name" value="DOMAIN OOKINETE PROTEIN, PUTATIVE-RELATED"/>
    <property type="match status" value="1"/>
</dbReference>
<reference evidence="2" key="1">
    <citation type="submission" date="2021-01" db="EMBL/GenBank/DDBJ databases">
        <authorList>
            <person name="Corre E."/>
            <person name="Pelletier E."/>
            <person name="Niang G."/>
            <person name="Scheremetjew M."/>
            <person name="Finn R."/>
            <person name="Kale V."/>
            <person name="Holt S."/>
            <person name="Cochrane G."/>
            <person name="Meng A."/>
            <person name="Brown T."/>
            <person name="Cohen L."/>
        </authorList>
    </citation>
    <scope>NUCLEOTIDE SEQUENCE</scope>
    <source>
        <strain evidence="2">CCMP2877</strain>
    </source>
</reference>
<proteinExistence type="predicted"/>
<feature type="compositionally biased region" description="Polar residues" evidence="1">
    <location>
        <begin position="422"/>
        <end position="436"/>
    </location>
</feature>
<feature type="region of interest" description="Disordered" evidence="1">
    <location>
        <begin position="280"/>
        <end position="306"/>
    </location>
</feature>
<sequence length="552" mass="59286">MSRRDEGSVCVGDVRIHSTRAALDAQLWQRDNLEKTLLVLDWDDTLMCSSWITRMMQTLQHGLPPTSPNRHRTVSAFALAVHKDRSLVDAEAKRELHLLSESVKGLLLAARRVLPLRNIVIVTNAVPGWVQLSAEVFLRSALKALGGMRIVSARSAFETMFPDQPDCWKAATFSHEVSEAMKGHNGALKRIVSIGDSLEERNGCACTSLHFGIKGVSVSMMRRPTPALLCAQLDAVKANLIRLCCTEESWIEMGCAFGRGRDANAIDLRAVSQQQPVTAALNNSPREAANADADTDTDSVATSAEDKDSIDAVLSQKLCIAKMMHSLSIGTWEAPGAATDKEPPTRAHTHSGQKGVFDSICPGHEMSTADVDAAAAAADDDDDDAATTPVPPPQPQPASQLYVFGKTPAAPGRRRSRMLANPVSTEGFSPTYTPRVSWSPVPAPAAVPEGDAMSSPPRRRRRRAATSPWADNGAQALAAEAEADGAAATRPFAPVHGYQHSIDSGVDAGEPMPPPPALAQVPQGPEGRPLYVEIGNGARRRRVRSRRQTSPV</sequence>
<dbReference type="AlphaFoldDB" id="A0A7S1U3Q4"/>
<feature type="region of interest" description="Disordered" evidence="1">
    <location>
        <begin position="334"/>
        <end position="471"/>
    </location>
</feature>
<feature type="compositionally biased region" description="Basic residues" evidence="1">
    <location>
        <begin position="538"/>
        <end position="552"/>
    </location>
</feature>
<feature type="compositionally biased region" description="Low complexity" evidence="1">
    <location>
        <begin position="287"/>
        <end position="303"/>
    </location>
</feature>